<evidence type="ECO:0000313" key="1">
    <source>
        <dbReference type="EMBL" id="AWI51360.1"/>
    </source>
</evidence>
<dbReference type="RefSeq" id="WP_108924186.1">
    <property type="nucleotide sequence ID" value="NZ_CP029206.1"/>
</dbReference>
<organism evidence="1 2">
    <name type="scientific">Actinobacillus porcitonsillarum</name>
    <dbReference type="NCBI Taxonomy" id="189834"/>
    <lineage>
        <taxon>Bacteria</taxon>
        <taxon>Pseudomonadati</taxon>
        <taxon>Pseudomonadota</taxon>
        <taxon>Gammaproteobacteria</taxon>
        <taxon>Pasteurellales</taxon>
        <taxon>Pasteurellaceae</taxon>
        <taxon>Actinobacillus</taxon>
    </lineage>
</organism>
<gene>
    <name evidence="1" type="ORF">DDU33_07620</name>
</gene>
<evidence type="ECO:0000313" key="2">
    <source>
        <dbReference type="Proteomes" id="UP000244920"/>
    </source>
</evidence>
<keyword evidence="2" id="KW-1185">Reference proteome</keyword>
<proteinExistence type="predicted"/>
<reference evidence="2" key="1">
    <citation type="submission" date="2018-05" db="EMBL/GenBank/DDBJ databases">
        <title>Complete genome sequence of Actinobacillus porcitonsillarum reference strain 9953L55 (CCUG 46996).</title>
        <authorList>
            <person name="Dona V."/>
            <person name="Perreten V."/>
        </authorList>
    </citation>
    <scope>NUCLEOTIDE SEQUENCE [LARGE SCALE GENOMIC DNA]</scope>
    <source>
        <strain evidence="2">9953L55</strain>
    </source>
</reference>
<sequence length="100" mass="11956">MTEAISVNHRTFQTLAIQSLRYCMGRRTFAVIDCVEFIREHWQDLTKHAKAIIIRDLDEALQSHEDDLKASKEFCYLGDECDYRTWKTLREWINTQPSFR</sequence>
<name>A0A2U8FK22_9PAST</name>
<dbReference type="EMBL" id="CP029206">
    <property type="protein sequence ID" value="AWI51360.1"/>
    <property type="molecule type" value="Genomic_DNA"/>
</dbReference>
<protein>
    <submittedName>
        <fullName evidence="1">Preprotein translocase subunit SecG</fullName>
    </submittedName>
</protein>
<dbReference type="KEGG" id="apor:DDU33_07620"/>
<dbReference type="AlphaFoldDB" id="A0A2U8FK22"/>
<accession>A0A2U8FK22</accession>
<dbReference type="Proteomes" id="UP000244920">
    <property type="component" value="Chromosome"/>
</dbReference>